<protein>
    <submittedName>
        <fullName evidence="2">Uncharacterized protein</fullName>
    </submittedName>
</protein>
<keyword evidence="3" id="KW-1185">Reference proteome</keyword>
<feature type="region of interest" description="Disordered" evidence="1">
    <location>
        <begin position="145"/>
        <end position="165"/>
    </location>
</feature>
<feature type="compositionally biased region" description="Basic residues" evidence="1">
    <location>
        <begin position="149"/>
        <end position="158"/>
    </location>
</feature>
<dbReference type="AlphaFoldDB" id="A0AAE0GMK1"/>
<evidence type="ECO:0000313" key="2">
    <source>
        <dbReference type="EMBL" id="KAK3280673.1"/>
    </source>
</evidence>
<organism evidence="2 3">
    <name type="scientific">Cymbomonas tetramitiformis</name>
    <dbReference type="NCBI Taxonomy" id="36881"/>
    <lineage>
        <taxon>Eukaryota</taxon>
        <taxon>Viridiplantae</taxon>
        <taxon>Chlorophyta</taxon>
        <taxon>Pyramimonadophyceae</taxon>
        <taxon>Pyramimonadales</taxon>
        <taxon>Pyramimonadaceae</taxon>
        <taxon>Cymbomonas</taxon>
    </lineage>
</organism>
<gene>
    <name evidence="2" type="ORF">CYMTET_11502</name>
</gene>
<proteinExistence type="predicted"/>
<sequence length="165" mass="17554">MTRRAHDTRDVRFDRAGARERRRKEPHFLRPRAPGAPSQPANSSQEGAGGSVLPRILQQSRGQGRSLSSRPLTHAGRERPSRATAAAQCHYRQAPAGWGSATLDAHSRGGLEGMRAKQVASPGACSGAPAPASWVAGTTPPACMGSRTQRIKGHPRAHVRSDGCK</sequence>
<dbReference type="Proteomes" id="UP001190700">
    <property type="component" value="Unassembled WGS sequence"/>
</dbReference>
<evidence type="ECO:0000313" key="3">
    <source>
        <dbReference type="Proteomes" id="UP001190700"/>
    </source>
</evidence>
<evidence type="ECO:0000256" key="1">
    <source>
        <dbReference type="SAM" id="MobiDB-lite"/>
    </source>
</evidence>
<feature type="compositionally biased region" description="Basic and acidic residues" evidence="1">
    <location>
        <begin position="1"/>
        <end position="19"/>
    </location>
</feature>
<feature type="region of interest" description="Disordered" evidence="1">
    <location>
        <begin position="1"/>
        <end position="88"/>
    </location>
</feature>
<accession>A0AAE0GMK1</accession>
<comment type="caution">
    <text evidence="2">The sequence shown here is derived from an EMBL/GenBank/DDBJ whole genome shotgun (WGS) entry which is preliminary data.</text>
</comment>
<feature type="compositionally biased region" description="Low complexity" evidence="1">
    <location>
        <begin position="57"/>
        <end position="70"/>
    </location>
</feature>
<dbReference type="EMBL" id="LGRX02004305">
    <property type="protein sequence ID" value="KAK3280673.1"/>
    <property type="molecule type" value="Genomic_DNA"/>
</dbReference>
<name>A0AAE0GMK1_9CHLO</name>
<reference evidence="2 3" key="1">
    <citation type="journal article" date="2015" name="Genome Biol. Evol.">
        <title>Comparative Genomics of a Bacterivorous Green Alga Reveals Evolutionary Causalities and Consequences of Phago-Mixotrophic Mode of Nutrition.</title>
        <authorList>
            <person name="Burns J.A."/>
            <person name="Paasch A."/>
            <person name="Narechania A."/>
            <person name="Kim E."/>
        </authorList>
    </citation>
    <scope>NUCLEOTIDE SEQUENCE [LARGE SCALE GENOMIC DNA]</scope>
    <source>
        <strain evidence="2 3">PLY_AMNH</strain>
    </source>
</reference>